<accession>H3B902</accession>
<dbReference type="Proteomes" id="UP000008672">
    <property type="component" value="Unassembled WGS sequence"/>
</dbReference>
<dbReference type="OMA" id="PLISEMC"/>
<dbReference type="InterPro" id="IPR026780">
    <property type="entry name" value="PNRC1/2"/>
</dbReference>
<dbReference type="CTD" id="55629"/>
<evidence type="ECO:0000313" key="6">
    <source>
        <dbReference type="Ensembl" id="ENSLACP00000018373.2"/>
    </source>
</evidence>
<protein>
    <submittedName>
        <fullName evidence="6">Proline rich nuclear receptor coactivator 2</fullName>
    </submittedName>
</protein>
<dbReference type="Pfam" id="PF15365">
    <property type="entry name" value="PNRC"/>
    <property type="match status" value="1"/>
</dbReference>
<dbReference type="RefSeq" id="XP_005988826.1">
    <property type="nucleotide sequence ID" value="XM_005988764.3"/>
</dbReference>
<dbReference type="EMBL" id="AFYH01015510">
    <property type="status" value="NOT_ANNOTATED_CDS"/>
    <property type="molecule type" value="Genomic_DNA"/>
</dbReference>
<dbReference type="Bgee" id="ENSLACG00000016183">
    <property type="expression patterns" value="Expressed in muscle tissue and 6 other cell types or tissues"/>
</dbReference>
<keyword evidence="7" id="KW-1185">Reference proteome</keyword>
<dbReference type="OrthoDB" id="8732832at2759"/>
<reference evidence="7" key="1">
    <citation type="submission" date="2011-08" db="EMBL/GenBank/DDBJ databases">
        <title>The draft genome of Latimeria chalumnae.</title>
        <authorList>
            <person name="Di Palma F."/>
            <person name="Alfoldi J."/>
            <person name="Johnson J."/>
            <person name="Berlin A."/>
            <person name="Gnerre S."/>
            <person name="Jaffe D."/>
            <person name="MacCallum I."/>
            <person name="Young S."/>
            <person name="Walker B.J."/>
            <person name="Lander E."/>
            <person name="Lindblad-Toh K."/>
        </authorList>
    </citation>
    <scope>NUCLEOTIDE SEQUENCE [LARGE SCALE GENOMIC DNA]</scope>
    <source>
        <strain evidence="7">Wild caught</strain>
    </source>
</reference>
<evidence type="ECO:0000313" key="7">
    <source>
        <dbReference type="Proteomes" id="UP000008672"/>
    </source>
</evidence>
<dbReference type="eggNOG" id="ENOG502RZZX">
    <property type="taxonomic scope" value="Eukaryota"/>
</dbReference>
<dbReference type="GeneID" id="102349337"/>
<evidence type="ECO:0000256" key="1">
    <source>
        <dbReference type="ARBA" id="ARBA00004123"/>
    </source>
</evidence>
<dbReference type="RefSeq" id="XP_064408332.1">
    <property type="nucleotide sequence ID" value="XM_064552262.1"/>
</dbReference>
<dbReference type="GeneTree" id="ENSGT00530000063881"/>
<reference evidence="6" key="2">
    <citation type="submission" date="2025-08" db="UniProtKB">
        <authorList>
            <consortium name="Ensembl"/>
        </authorList>
    </citation>
    <scope>IDENTIFICATION</scope>
</reference>
<evidence type="ECO:0000256" key="5">
    <source>
        <dbReference type="ARBA" id="ARBA00023242"/>
    </source>
</evidence>
<dbReference type="GO" id="GO:0005634">
    <property type="term" value="C:nucleus"/>
    <property type="evidence" value="ECO:0007669"/>
    <property type="project" value="UniProtKB-SubCell"/>
</dbReference>
<proteinExistence type="predicted"/>
<keyword evidence="3" id="KW-0010">Activator</keyword>
<keyword evidence="5" id="KW-0539">Nucleus</keyword>
<keyword evidence="4" id="KW-0804">Transcription</keyword>
<dbReference type="HOGENOM" id="CLU_086541_1_0_1"/>
<comment type="subcellular location">
    <subcellularLocation>
        <location evidence="1">Nucleus</location>
    </subcellularLocation>
</comment>
<keyword evidence="2" id="KW-0805">Transcription regulation</keyword>
<organism evidence="6 7">
    <name type="scientific">Latimeria chalumnae</name>
    <name type="common">Coelacanth</name>
    <dbReference type="NCBI Taxonomy" id="7897"/>
    <lineage>
        <taxon>Eukaryota</taxon>
        <taxon>Metazoa</taxon>
        <taxon>Chordata</taxon>
        <taxon>Craniata</taxon>
        <taxon>Vertebrata</taxon>
        <taxon>Euteleostomi</taxon>
        <taxon>Coelacanthiformes</taxon>
        <taxon>Coelacanthidae</taxon>
        <taxon>Latimeria</taxon>
    </lineage>
</organism>
<evidence type="ECO:0000256" key="3">
    <source>
        <dbReference type="ARBA" id="ARBA00023159"/>
    </source>
</evidence>
<evidence type="ECO:0000256" key="4">
    <source>
        <dbReference type="ARBA" id="ARBA00023163"/>
    </source>
</evidence>
<dbReference type="InParanoid" id="H3B902"/>
<dbReference type="InterPro" id="IPR028322">
    <property type="entry name" value="PNRC-like_rgn"/>
</dbReference>
<dbReference type="AlphaFoldDB" id="H3B902"/>
<dbReference type="Ensembl" id="ENSLACT00000018506.2">
    <property type="protein sequence ID" value="ENSLACP00000018373.2"/>
    <property type="gene ID" value="ENSLACG00000016183.2"/>
</dbReference>
<dbReference type="GO" id="GO:0000956">
    <property type="term" value="P:nuclear-transcribed mRNA catabolic process"/>
    <property type="evidence" value="ECO:0007669"/>
    <property type="project" value="Ensembl"/>
</dbReference>
<reference evidence="6" key="3">
    <citation type="submission" date="2025-09" db="UniProtKB">
        <authorList>
            <consortium name="Ensembl"/>
        </authorList>
    </citation>
    <scope>IDENTIFICATION</scope>
</reference>
<name>H3B902_LATCH</name>
<sequence>MIGKRFNIPLLEPNHDAQVNQQLITDKPRSKDQNSLQMKIIHAKKGEKTHGLYPRVPGARQAVQKEGKNTVRFSNYNQNLDFFPSTNTLISSRYNQNYAGAKFSEPPSPSVLPKPPSHWVPVGHSDHREMMAFQLKTLLKVQA</sequence>
<evidence type="ECO:0000256" key="2">
    <source>
        <dbReference type="ARBA" id="ARBA00023015"/>
    </source>
</evidence>
<dbReference type="PANTHER" id="PTHR15405">
    <property type="entry name" value="PROLINE-RICH NUCLEAR RECEPTOR COACTIVATOR"/>
    <property type="match status" value="1"/>
</dbReference>
<gene>
    <name evidence="6" type="primary">PNRC2</name>
</gene>
<dbReference type="KEGG" id="lcm:102349337"/>
<dbReference type="STRING" id="7897.ENSLACP00000018373"/>
<dbReference type="FunCoup" id="H3B902">
    <property type="interactions" value="2882"/>
</dbReference>